<dbReference type="EMBL" id="CAMAPF010000015">
    <property type="protein sequence ID" value="CAH9069057.1"/>
    <property type="molecule type" value="Genomic_DNA"/>
</dbReference>
<comment type="caution">
    <text evidence="2">The sequence shown here is derived from an EMBL/GenBank/DDBJ whole genome shotgun (WGS) entry which is preliminary data.</text>
</comment>
<organism evidence="2 3">
    <name type="scientific">Cuscuta epithymum</name>
    <dbReference type="NCBI Taxonomy" id="186058"/>
    <lineage>
        <taxon>Eukaryota</taxon>
        <taxon>Viridiplantae</taxon>
        <taxon>Streptophyta</taxon>
        <taxon>Embryophyta</taxon>
        <taxon>Tracheophyta</taxon>
        <taxon>Spermatophyta</taxon>
        <taxon>Magnoliopsida</taxon>
        <taxon>eudicotyledons</taxon>
        <taxon>Gunneridae</taxon>
        <taxon>Pentapetalae</taxon>
        <taxon>asterids</taxon>
        <taxon>lamiids</taxon>
        <taxon>Solanales</taxon>
        <taxon>Convolvulaceae</taxon>
        <taxon>Cuscuteae</taxon>
        <taxon>Cuscuta</taxon>
        <taxon>Cuscuta subgen. Cuscuta</taxon>
    </lineage>
</organism>
<feature type="region of interest" description="Disordered" evidence="1">
    <location>
        <begin position="27"/>
        <end position="53"/>
    </location>
</feature>
<dbReference type="AlphaFoldDB" id="A0AAV0C5G4"/>
<sequence length="117" mass="12403">MASMSSKRKMSMTDNMMLQQSPLKKVADGGALSATTDTPTSFPSSLPSENLPRIVNGRRDTATAGSQAALKAATLAPSVKANLKGNTDIARLMPFLFEYFGDSVSSFTPAPELSIFL</sequence>
<accession>A0AAV0C5G4</accession>
<protein>
    <submittedName>
        <fullName evidence="2">Uncharacterized protein</fullName>
    </submittedName>
</protein>
<evidence type="ECO:0000256" key="1">
    <source>
        <dbReference type="SAM" id="MobiDB-lite"/>
    </source>
</evidence>
<dbReference type="Proteomes" id="UP001152523">
    <property type="component" value="Unassembled WGS sequence"/>
</dbReference>
<evidence type="ECO:0000313" key="2">
    <source>
        <dbReference type="EMBL" id="CAH9069057.1"/>
    </source>
</evidence>
<reference evidence="2" key="1">
    <citation type="submission" date="2022-07" db="EMBL/GenBank/DDBJ databases">
        <authorList>
            <person name="Macas J."/>
            <person name="Novak P."/>
            <person name="Neumann P."/>
        </authorList>
    </citation>
    <scope>NUCLEOTIDE SEQUENCE</scope>
</reference>
<feature type="compositionally biased region" description="Polar residues" evidence="1">
    <location>
        <begin position="33"/>
        <end position="48"/>
    </location>
</feature>
<gene>
    <name evidence="2" type="ORF">CEPIT_LOCUS2967</name>
</gene>
<evidence type="ECO:0000313" key="3">
    <source>
        <dbReference type="Proteomes" id="UP001152523"/>
    </source>
</evidence>
<name>A0AAV0C5G4_9ASTE</name>
<proteinExistence type="predicted"/>
<keyword evidence="3" id="KW-1185">Reference proteome</keyword>